<feature type="domain" description="FLYWCH-type" evidence="4">
    <location>
        <begin position="4"/>
        <end position="66"/>
    </location>
</feature>
<dbReference type="AlphaFoldDB" id="A0A0L7K2T9"/>
<keyword evidence="2" id="KW-0863">Zinc-finger</keyword>
<evidence type="ECO:0000259" key="4">
    <source>
        <dbReference type="Pfam" id="PF04500"/>
    </source>
</evidence>
<evidence type="ECO:0000313" key="6">
    <source>
        <dbReference type="Proteomes" id="UP000037510"/>
    </source>
</evidence>
<evidence type="ECO:0000256" key="3">
    <source>
        <dbReference type="ARBA" id="ARBA00022833"/>
    </source>
</evidence>
<gene>
    <name evidence="5" type="ORF">OBRU01_26754</name>
</gene>
<dbReference type="InterPro" id="IPR007588">
    <property type="entry name" value="Znf_FLYWCH"/>
</dbReference>
<keyword evidence="1" id="KW-0479">Metal-binding</keyword>
<keyword evidence="6" id="KW-1185">Reference proteome</keyword>
<evidence type="ECO:0000313" key="5">
    <source>
        <dbReference type="EMBL" id="KOB51974.1"/>
    </source>
</evidence>
<protein>
    <submittedName>
        <fullName evidence="5">Mod(Mdg4)</fullName>
    </submittedName>
</protein>
<comment type="caution">
    <text evidence="5">The sequence shown here is derived from an EMBL/GenBank/DDBJ whole genome shotgun (WGS) entry which is preliminary data.</text>
</comment>
<dbReference type="Proteomes" id="UP000037510">
    <property type="component" value="Unassembled WGS sequence"/>
</dbReference>
<evidence type="ECO:0000256" key="1">
    <source>
        <dbReference type="ARBA" id="ARBA00022723"/>
    </source>
</evidence>
<dbReference type="Gene3D" id="2.20.25.240">
    <property type="match status" value="1"/>
</dbReference>
<keyword evidence="3" id="KW-0862">Zinc</keyword>
<proteinExistence type="predicted"/>
<evidence type="ECO:0000256" key="2">
    <source>
        <dbReference type="ARBA" id="ARBA00022771"/>
    </source>
</evidence>
<accession>A0A0L7K2T9</accession>
<dbReference type="Pfam" id="PF04500">
    <property type="entry name" value="FLYWCH"/>
    <property type="match status" value="1"/>
</dbReference>
<sequence>QAHFTTSRYGNPVLLLGGFRYNKKAGVGAAKGPRARWVCVKVGDGCRAAIRTYYDEIIELKQQHNHL</sequence>
<organism evidence="5 6">
    <name type="scientific">Operophtera brumata</name>
    <name type="common">Winter moth</name>
    <name type="synonym">Phalaena brumata</name>
    <dbReference type="NCBI Taxonomy" id="104452"/>
    <lineage>
        <taxon>Eukaryota</taxon>
        <taxon>Metazoa</taxon>
        <taxon>Ecdysozoa</taxon>
        <taxon>Arthropoda</taxon>
        <taxon>Hexapoda</taxon>
        <taxon>Insecta</taxon>
        <taxon>Pterygota</taxon>
        <taxon>Neoptera</taxon>
        <taxon>Endopterygota</taxon>
        <taxon>Lepidoptera</taxon>
        <taxon>Glossata</taxon>
        <taxon>Ditrysia</taxon>
        <taxon>Geometroidea</taxon>
        <taxon>Geometridae</taxon>
        <taxon>Larentiinae</taxon>
        <taxon>Operophtera</taxon>
    </lineage>
</organism>
<dbReference type="GO" id="GO:0008270">
    <property type="term" value="F:zinc ion binding"/>
    <property type="evidence" value="ECO:0007669"/>
    <property type="project" value="UniProtKB-KW"/>
</dbReference>
<name>A0A0L7K2T9_OPEBR</name>
<reference evidence="5 6" key="1">
    <citation type="journal article" date="2015" name="Genome Biol. Evol.">
        <title>The genome of winter moth (Operophtera brumata) provides a genomic perspective on sexual dimorphism and phenology.</title>
        <authorList>
            <person name="Derks M.F."/>
            <person name="Smit S."/>
            <person name="Salis L."/>
            <person name="Schijlen E."/>
            <person name="Bossers A."/>
            <person name="Mateman C."/>
            <person name="Pijl A.S."/>
            <person name="de Ridder D."/>
            <person name="Groenen M.A."/>
            <person name="Visser M.E."/>
            <person name="Megens H.J."/>
        </authorList>
    </citation>
    <scope>NUCLEOTIDE SEQUENCE [LARGE SCALE GENOMIC DNA]</scope>
    <source>
        <strain evidence="5">WM2013NL</strain>
        <tissue evidence="5">Head and thorax</tissue>
    </source>
</reference>
<feature type="non-terminal residue" evidence="5">
    <location>
        <position position="1"/>
    </location>
</feature>
<dbReference type="EMBL" id="JTDY01015066">
    <property type="protein sequence ID" value="KOB51974.1"/>
    <property type="molecule type" value="Genomic_DNA"/>
</dbReference>